<evidence type="ECO:0000313" key="1">
    <source>
        <dbReference type="EMBL" id="WWQ67866.1"/>
    </source>
</evidence>
<keyword evidence="1" id="KW-0378">Hydrolase</keyword>
<accession>A0ACD5AKT5</accession>
<name>A0ACD5AKT5_9ACTN</name>
<dbReference type="EMBL" id="CP146022">
    <property type="protein sequence ID" value="WWQ67866.1"/>
    <property type="molecule type" value="Genomic_DNA"/>
</dbReference>
<organism evidence="1 2">
    <name type="scientific">Streptomyces citrinus</name>
    <dbReference type="NCBI Taxonomy" id="3118173"/>
    <lineage>
        <taxon>Bacteria</taxon>
        <taxon>Bacillati</taxon>
        <taxon>Actinomycetota</taxon>
        <taxon>Actinomycetes</taxon>
        <taxon>Kitasatosporales</taxon>
        <taxon>Streptomycetaceae</taxon>
        <taxon>Streptomyces</taxon>
    </lineage>
</organism>
<keyword evidence="2" id="KW-1185">Reference proteome</keyword>
<dbReference type="Proteomes" id="UP001432251">
    <property type="component" value="Chromosome"/>
</dbReference>
<gene>
    <name evidence="1" type="ORF">V2W30_34090</name>
</gene>
<proteinExistence type="predicted"/>
<evidence type="ECO:0000313" key="2">
    <source>
        <dbReference type="Proteomes" id="UP001432251"/>
    </source>
</evidence>
<reference evidence="1" key="1">
    <citation type="journal article" date="2025" name="Int. J. Syst. Evol. Microbiol.">
        <title>Streptomyces citrinus sp. nov., with yellow diffusible pigment.</title>
        <authorList>
            <person name="He Y."/>
            <person name="Yang E."/>
            <person name="Xu J."/>
            <person name="Sun Y."/>
            <person name="Sun L."/>
        </authorList>
    </citation>
    <scope>NUCLEOTIDE SEQUENCE</scope>
    <source>
        <strain evidence="1">Q6</strain>
    </source>
</reference>
<dbReference type="EC" id="3.1.3.-" evidence="1"/>
<sequence length="214" mass="22856">MPLLMLDLDNTLVDRDAAFRSALAEFLTDHGLPPTDVSWLTALDGDGYTPRAEVAAAMTARYGPRVPARAIHAVLDHGAADRVALPPLTRAALVRAREAGLTPLVVTNGRTAQQTEKLRRTGLTALVDGWAISEAVGHRKPDPGIFHAAAAGRSLHDAWMIGDAPRADIGGAQALGLRTVWVTRGRTWREPDFAPTLTADDVVEAIDAVLRAQP</sequence>
<protein>
    <submittedName>
        <fullName evidence="1">HAD family hydrolase</fullName>
        <ecNumber evidence="1">3.1.3.-</ecNumber>
    </submittedName>
</protein>